<dbReference type="EMBL" id="FLUL01000001">
    <property type="protein sequence ID" value="SBW00057.1"/>
    <property type="molecule type" value="Genomic_DNA"/>
</dbReference>
<gene>
    <name evidence="1" type="ORF">KL86DYS2_11783</name>
</gene>
<evidence type="ECO:0000313" key="1">
    <source>
        <dbReference type="EMBL" id="SBW00057.1"/>
    </source>
</evidence>
<evidence type="ECO:0008006" key="2">
    <source>
        <dbReference type="Google" id="ProtNLM"/>
    </source>
</evidence>
<dbReference type="InterPro" id="IPR025563">
    <property type="entry name" value="DUF4286"/>
</dbReference>
<dbReference type="AlphaFoldDB" id="A0A212JKV8"/>
<reference evidence="1" key="1">
    <citation type="submission" date="2016-04" db="EMBL/GenBank/DDBJ databases">
        <authorList>
            <person name="Evans L.H."/>
            <person name="Alamgir A."/>
            <person name="Owens N."/>
            <person name="Weber N.D."/>
            <person name="Virtaneva K."/>
            <person name="Barbian K."/>
            <person name="Babar A."/>
            <person name="Rosenke K."/>
        </authorList>
    </citation>
    <scope>NUCLEOTIDE SEQUENCE</scope>
    <source>
        <strain evidence="1">86-2</strain>
    </source>
</reference>
<sequence length="102" mass="11784">MIIFNTTFHVEDEVCNDYIRFIKDVYIIKATNSGFLHEPRFARIHAQHEESGTSYSLQFKVKNVDTLNHWYATEGEALQKELTSLFGNKALGFVTLLEEISL</sequence>
<accession>A0A212JKV8</accession>
<dbReference type="RefSeq" id="WP_135103460.1">
    <property type="nucleotide sequence ID" value="NZ_LT599021.1"/>
</dbReference>
<dbReference type="Pfam" id="PF14114">
    <property type="entry name" value="DUF4286"/>
    <property type="match status" value="1"/>
</dbReference>
<proteinExistence type="predicted"/>
<protein>
    <recommendedName>
        <fullName evidence="2">DUF4286 domain-containing protein</fullName>
    </recommendedName>
</protein>
<organism evidence="1">
    <name type="scientific">uncultured Dysgonomonas sp</name>
    <dbReference type="NCBI Taxonomy" id="206096"/>
    <lineage>
        <taxon>Bacteria</taxon>
        <taxon>Pseudomonadati</taxon>
        <taxon>Bacteroidota</taxon>
        <taxon>Bacteroidia</taxon>
        <taxon>Bacteroidales</taxon>
        <taxon>Dysgonomonadaceae</taxon>
        <taxon>Dysgonomonas</taxon>
        <taxon>environmental samples</taxon>
    </lineage>
</organism>
<name>A0A212JKV8_9BACT</name>